<reference evidence="1 2" key="1">
    <citation type="journal article" date="2008" name="J. Biotechnol.">
        <title>The genome of Xanthomonas campestris pv. campestris B100 and its use for the reconstruction of metabolic pathways involved in xanthan biosynthesis.</title>
        <authorList>
            <person name="Vorholter F.J."/>
            <person name="Schneiker S."/>
            <person name="Goesmann A."/>
            <person name="Krause L."/>
            <person name="Bekel T."/>
            <person name="Kaiser O."/>
            <person name="Linke B."/>
            <person name="Patschkowski T."/>
            <person name="Ruckert C."/>
            <person name="Schmid J."/>
            <person name="Sidhu V.K."/>
            <person name="Sieber V."/>
            <person name="Tauch A."/>
            <person name="Watt S.A."/>
            <person name="Weisshaar B."/>
            <person name="Becker A."/>
            <person name="Niehaus K."/>
            <person name="Puhler A."/>
        </authorList>
    </citation>
    <scope>NUCLEOTIDE SEQUENCE [LARGE SCALE GENOMIC DNA]</scope>
    <source>
        <strain evidence="1 2">B100</strain>
    </source>
</reference>
<dbReference type="Proteomes" id="UP000001188">
    <property type="component" value="Chromosome"/>
</dbReference>
<dbReference type="EMBL" id="AM920689">
    <property type="protein sequence ID" value="CAP50882.1"/>
    <property type="molecule type" value="Genomic_DNA"/>
</dbReference>
<sequence length="478" mass="51537">MTARIAMYPQQVVAEASFPRVLLPSCSGGRPVEVILIAQLDPGAGDGLIAQAGLRQQQHPAHHAALDEPSAQLSAPDFQLGDPASLFSFSVGPQGHPFHCHAGNRVFTAVTGSGGAQLRFSTASAQQIAQDPQAFLHALRHVDLPGDSLFTVRFGGGTWHQFAPARGSASHSALFALSCHPDEAAGALDSAQQALVSSGQATIASLTELLPEAVTALLESDQFRASEVPTTALSFNVRPQSWQQRACARARRWAGRLRQALALTQRGGFVATSAPAPRVRALPTVADDALLHAHFSAPMHYQDSHQVQLDTRQLRSDRLPELMCDLLQAFIDQPPSGVSGLMRLRNLMVRPLGLRTSPLGCPVSSLLDPHAAQRFAGRFPVLAHRSDADGRQVQVLLGADDKHVRFRSAISVRRTGEHTLAVTMATQVHCRNLFGHLYMAAIHRTHRHYIMPAMLGSAARQVLETAQHAQASWRPQPA</sequence>
<organism evidence="1 2">
    <name type="scientific">Xanthomonas campestris pv. campestris (strain B100)</name>
    <dbReference type="NCBI Taxonomy" id="509169"/>
    <lineage>
        <taxon>Bacteria</taxon>
        <taxon>Pseudomonadati</taxon>
        <taxon>Pseudomonadota</taxon>
        <taxon>Gammaproteobacteria</taxon>
        <taxon>Lysobacterales</taxon>
        <taxon>Lysobacteraceae</taxon>
        <taxon>Xanthomonas</taxon>
    </lineage>
</organism>
<evidence type="ECO:0008006" key="3">
    <source>
        <dbReference type="Google" id="ProtNLM"/>
    </source>
</evidence>
<dbReference type="KEGG" id="xca:xcc-b100_1532"/>
<proteinExistence type="predicted"/>
<evidence type="ECO:0000313" key="2">
    <source>
        <dbReference type="Proteomes" id="UP000001188"/>
    </source>
</evidence>
<gene>
    <name evidence="1" type="ORF">XCCB100_1532</name>
</gene>
<evidence type="ECO:0000313" key="1">
    <source>
        <dbReference type="EMBL" id="CAP50882.1"/>
    </source>
</evidence>
<name>B0RQZ7_XANCB</name>
<protein>
    <recommendedName>
        <fullName evidence="3">DUF2867 domain-containing protein</fullName>
    </recommendedName>
</protein>
<dbReference type="AlphaFoldDB" id="B0RQZ7"/>
<dbReference type="HOGENOM" id="CLU_571016_0_0_6"/>
<accession>B0RQZ7</accession>
<dbReference type="InterPro" id="IPR021295">
    <property type="entry name" value="DUF2867"/>
</dbReference>
<dbReference type="Pfam" id="PF11066">
    <property type="entry name" value="DUF2867"/>
    <property type="match status" value="1"/>
</dbReference>